<feature type="transmembrane region" description="Helical" evidence="1">
    <location>
        <begin position="97"/>
        <end position="115"/>
    </location>
</feature>
<feature type="transmembrane region" description="Helical" evidence="1">
    <location>
        <begin position="290"/>
        <end position="309"/>
    </location>
</feature>
<comment type="caution">
    <text evidence="2">The sequence shown here is derived from an EMBL/GenBank/DDBJ whole genome shotgun (WGS) entry which is preliminary data.</text>
</comment>
<gene>
    <name evidence="2" type="ORF">D0435_01500</name>
</gene>
<feature type="transmembrane region" description="Helical" evidence="1">
    <location>
        <begin position="199"/>
        <end position="225"/>
    </location>
</feature>
<dbReference type="EMBL" id="QXWK01000001">
    <property type="protein sequence ID" value="NBH60350.1"/>
    <property type="molecule type" value="Genomic_DNA"/>
</dbReference>
<feature type="transmembrane region" description="Helical" evidence="1">
    <location>
        <begin position="30"/>
        <end position="58"/>
    </location>
</feature>
<keyword evidence="1" id="KW-0472">Membrane</keyword>
<dbReference type="AlphaFoldDB" id="A0A845QFA8"/>
<keyword evidence="1" id="KW-1133">Transmembrane helix</keyword>
<feature type="transmembrane region" description="Helical" evidence="1">
    <location>
        <begin position="443"/>
        <end position="460"/>
    </location>
</feature>
<keyword evidence="1" id="KW-0812">Transmembrane</keyword>
<feature type="transmembrane region" description="Helical" evidence="1">
    <location>
        <begin position="237"/>
        <end position="254"/>
    </location>
</feature>
<organism evidence="2 3">
    <name type="scientific">Anaerotruncus colihominis</name>
    <dbReference type="NCBI Taxonomy" id="169435"/>
    <lineage>
        <taxon>Bacteria</taxon>
        <taxon>Bacillati</taxon>
        <taxon>Bacillota</taxon>
        <taxon>Clostridia</taxon>
        <taxon>Eubacteriales</taxon>
        <taxon>Oscillospiraceae</taxon>
        <taxon>Anaerotruncus</taxon>
    </lineage>
</organism>
<feature type="transmembrane region" description="Helical" evidence="1">
    <location>
        <begin position="260"/>
        <end position="278"/>
    </location>
</feature>
<evidence type="ECO:0000256" key="1">
    <source>
        <dbReference type="SAM" id="Phobius"/>
    </source>
</evidence>
<dbReference type="InterPro" id="IPR051533">
    <property type="entry name" value="WaaL-like"/>
</dbReference>
<feature type="transmembrane region" description="Helical" evidence="1">
    <location>
        <begin position="400"/>
        <end position="423"/>
    </location>
</feature>
<feature type="transmembrane region" description="Helical" evidence="1">
    <location>
        <begin position="70"/>
        <end position="91"/>
    </location>
</feature>
<name>A0A845QFA8_9FIRM</name>
<proteinExistence type="predicted"/>
<keyword evidence="3" id="KW-1185">Reference proteome</keyword>
<dbReference type="PANTHER" id="PTHR37422">
    <property type="entry name" value="TEICHURONIC ACID BIOSYNTHESIS PROTEIN TUAE"/>
    <property type="match status" value="1"/>
</dbReference>
<dbReference type="PANTHER" id="PTHR37422:SF13">
    <property type="entry name" value="LIPOPOLYSACCHARIDE BIOSYNTHESIS PROTEIN PA4999-RELATED"/>
    <property type="match status" value="1"/>
</dbReference>
<feature type="transmembrane region" description="Helical" evidence="1">
    <location>
        <begin position="127"/>
        <end position="144"/>
    </location>
</feature>
<evidence type="ECO:0000313" key="2">
    <source>
        <dbReference type="EMBL" id="NBH60350.1"/>
    </source>
</evidence>
<feature type="transmembrane region" description="Helical" evidence="1">
    <location>
        <begin position="364"/>
        <end position="388"/>
    </location>
</feature>
<sequence>MHIIIQGGEKMGNSLEEKCSSWMEHVTLLLLFLAFFILTLCQTGTVLVIGLVGIILCMTGMMQPAAKVDLWILLPLIFYNVMSACSSYAVYGNFVKGFASTQSIFPVMLLLLSYLSAEERVLLKRLSVVWMSMIAAMGILQFVADALQGDAGRLGGVFGNPNALGTFLVIGWFAAISCKEDKKTDEGGWNRVFSYAEPLLLIALALTLSMGSFLSMAIGLLVMIILRRYTMNEIASLFARVGFGVGTGLLLYIAGDKTNAPWVCAVMFIYCLIAIVMWSRLERFLNESPLTSFFMVGVGTLGALGAILLRPNATATFAERIGMMRNGLGYFFVNPILGVGPQQWRILNLQDSDKYFNTWHIHNIFIHVGVELGLVALAMLLIIVLRHYKKKESAAQRSGFTAALVHSFMDTTFLYVAAVPFVMLTTEDDEAKKQVISEKVTRLIFGSFALYFAYNVYCCVV</sequence>
<reference evidence="2 3" key="1">
    <citation type="submission" date="2018-08" db="EMBL/GenBank/DDBJ databases">
        <title>Murine metabolic-syndrome-specific gut microbial biobank.</title>
        <authorList>
            <person name="Liu C."/>
        </authorList>
    </citation>
    <scope>NUCLEOTIDE SEQUENCE [LARGE SCALE GENOMIC DNA]</scope>
    <source>
        <strain evidence="2 3">28</strain>
    </source>
</reference>
<dbReference type="Proteomes" id="UP000446866">
    <property type="component" value="Unassembled WGS sequence"/>
</dbReference>
<accession>A0A845QFA8</accession>
<dbReference type="GO" id="GO:0016874">
    <property type="term" value="F:ligase activity"/>
    <property type="evidence" value="ECO:0007669"/>
    <property type="project" value="UniProtKB-KW"/>
</dbReference>
<keyword evidence="2" id="KW-0436">Ligase</keyword>
<protein>
    <submittedName>
        <fullName evidence="2">O-antigen ligase family protein</fullName>
    </submittedName>
</protein>
<evidence type="ECO:0000313" key="3">
    <source>
        <dbReference type="Proteomes" id="UP000446866"/>
    </source>
</evidence>